<reference evidence="4 5" key="1">
    <citation type="submission" date="2017-06" db="EMBL/GenBank/DDBJ databases">
        <title>Sequencing and comparative analysis of myxobacterial genomes.</title>
        <authorList>
            <person name="Rupp O."/>
            <person name="Goesmann A."/>
            <person name="Sogaard-Andersen L."/>
        </authorList>
    </citation>
    <scope>NUCLEOTIDE SEQUENCE [LARGE SCALE GENOMIC DNA]</scope>
    <source>
        <strain evidence="4 5">DSM 14697</strain>
    </source>
</reference>
<evidence type="ECO:0000313" key="5">
    <source>
        <dbReference type="Proteomes" id="UP000217343"/>
    </source>
</evidence>
<sequence>MAQKNPDPRDVGPKPPFPKQSQPHPGHEGRMSPEPDYGEQSYKGLGRLEGRVALVTGGDSGIGRAVCLAFAREGADIAVSFLSEGDDAQHVKRVVEDAGRKALLLPGDLTVEAHCRKLVEDTVKRFGRIDILVNNAAYQGEAVERFEDLDPERLERAFRTNILAMFHLVRHALPHMKEGSTIINTTSIQAYEPSPAILDYAVTKGAIANFTKGLGQELIKRGIRVNAVAPGPVWTPLIPQSFDAEKTSTFGKDSPMGRPAQPAELAPSYVFLASDESRYVNAEVLGVTGGRLLA</sequence>
<evidence type="ECO:0000313" key="4">
    <source>
        <dbReference type="EMBL" id="ATB45511.1"/>
    </source>
</evidence>
<dbReference type="PRINTS" id="PR00080">
    <property type="entry name" value="SDRFAMILY"/>
</dbReference>
<organism evidence="4 5">
    <name type="scientific">Corallococcus macrosporus DSM 14697</name>
    <dbReference type="NCBI Taxonomy" id="1189310"/>
    <lineage>
        <taxon>Bacteria</taxon>
        <taxon>Pseudomonadati</taxon>
        <taxon>Myxococcota</taxon>
        <taxon>Myxococcia</taxon>
        <taxon>Myxococcales</taxon>
        <taxon>Cystobacterineae</taxon>
        <taxon>Myxococcaceae</taxon>
        <taxon>Corallococcus</taxon>
    </lineage>
</organism>
<comment type="similarity">
    <text evidence="1">Belongs to the short-chain dehydrogenases/reductases (SDR) family.</text>
</comment>
<dbReference type="InterPro" id="IPR020904">
    <property type="entry name" value="Sc_DH/Rdtase_CS"/>
</dbReference>
<dbReference type="FunFam" id="3.40.50.720:FF:000084">
    <property type="entry name" value="Short-chain dehydrogenase reductase"/>
    <property type="match status" value="1"/>
</dbReference>
<keyword evidence="2" id="KW-0560">Oxidoreductase</keyword>
<evidence type="ECO:0000256" key="1">
    <source>
        <dbReference type="ARBA" id="ARBA00006484"/>
    </source>
</evidence>
<dbReference type="AlphaFoldDB" id="A0A250JQ53"/>
<evidence type="ECO:0000256" key="3">
    <source>
        <dbReference type="SAM" id="MobiDB-lite"/>
    </source>
</evidence>
<dbReference type="Pfam" id="PF13561">
    <property type="entry name" value="adh_short_C2"/>
    <property type="match status" value="1"/>
</dbReference>
<dbReference type="PANTHER" id="PTHR48107">
    <property type="entry name" value="NADPH-DEPENDENT ALDEHYDE REDUCTASE-LIKE PROTEIN, CHLOROPLASTIC-RELATED"/>
    <property type="match status" value="1"/>
</dbReference>
<protein>
    <submittedName>
        <fullName evidence="4">NAD(P)-dependent oxidoreductase</fullName>
    </submittedName>
</protein>
<proteinExistence type="inferred from homology"/>
<dbReference type="PRINTS" id="PR00081">
    <property type="entry name" value="GDHRDH"/>
</dbReference>
<feature type="region of interest" description="Disordered" evidence="3">
    <location>
        <begin position="1"/>
        <end position="42"/>
    </location>
</feature>
<dbReference type="OrthoDB" id="5363038at2"/>
<dbReference type="KEGG" id="mmas:MYMAC_001096"/>
<feature type="compositionally biased region" description="Basic and acidic residues" evidence="3">
    <location>
        <begin position="1"/>
        <end position="12"/>
    </location>
</feature>
<dbReference type="PROSITE" id="PS00061">
    <property type="entry name" value="ADH_SHORT"/>
    <property type="match status" value="1"/>
</dbReference>
<dbReference type="PANTHER" id="PTHR48107:SF16">
    <property type="entry name" value="NADPH-DEPENDENT ALDEHYDE REDUCTASE 1, CHLOROPLASTIC"/>
    <property type="match status" value="1"/>
</dbReference>
<evidence type="ECO:0000256" key="2">
    <source>
        <dbReference type="ARBA" id="ARBA00023002"/>
    </source>
</evidence>
<dbReference type="EMBL" id="CP022203">
    <property type="protein sequence ID" value="ATB45511.1"/>
    <property type="molecule type" value="Genomic_DNA"/>
</dbReference>
<dbReference type="Proteomes" id="UP000217343">
    <property type="component" value="Chromosome"/>
</dbReference>
<dbReference type="RefSeq" id="WP_095957327.1">
    <property type="nucleotide sequence ID" value="NZ_CP022203.1"/>
</dbReference>
<dbReference type="Gene3D" id="3.40.50.720">
    <property type="entry name" value="NAD(P)-binding Rossmann-like Domain"/>
    <property type="match status" value="1"/>
</dbReference>
<accession>A0A250JQ53</accession>
<dbReference type="InterPro" id="IPR036291">
    <property type="entry name" value="NAD(P)-bd_dom_sf"/>
</dbReference>
<dbReference type="CDD" id="cd05355">
    <property type="entry name" value="SDR_c1"/>
    <property type="match status" value="1"/>
</dbReference>
<dbReference type="InterPro" id="IPR002347">
    <property type="entry name" value="SDR_fam"/>
</dbReference>
<name>A0A250JQ53_9BACT</name>
<keyword evidence="5" id="KW-1185">Reference proteome</keyword>
<gene>
    <name evidence="4" type="ORF">MYMAC_001096</name>
</gene>
<dbReference type="GO" id="GO:0016614">
    <property type="term" value="F:oxidoreductase activity, acting on CH-OH group of donors"/>
    <property type="evidence" value="ECO:0007669"/>
    <property type="project" value="UniProtKB-ARBA"/>
</dbReference>
<dbReference type="SUPFAM" id="SSF51735">
    <property type="entry name" value="NAD(P)-binding Rossmann-fold domains"/>
    <property type="match status" value="1"/>
</dbReference>